<organism evidence="8 9">
    <name type="scientific">Clostridium diolis</name>
    <dbReference type="NCBI Taxonomy" id="223919"/>
    <lineage>
        <taxon>Bacteria</taxon>
        <taxon>Bacillati</taxon>
        <taxon>Bacillota</taxon>
        <taxon>Clostridia</taxon>
        <taxon>Eubacteriales</taxon>
        <taxon>Clostridiaceae</taxon>
        <taxon>Clostridium</taxon>
    </lineage>
</organism>
<feature type="transmembrane region" description="Helical" evidence="6">
    <location>
        <begin position="292"/>
        <end position="318"/>
    </location>
</feature>
<feature type="domain" description="ABC3 transporter permease C-terminal" evidence="7">
    <location>
        <begin position="250"/>
        <end position="375"/>
    </location>
</feature>
<protein>
    <recommendedName>
        <fullName evidence="7">ABC3 transporter permease C-terminal domain-containing protein</fullName>
    </recommendedName>
</protein>
<comment type="caution">
    <text evidence="8">The sequence shown here is derived from an EMBL/GenBank/DDBJ whole genome shotgun (WGS) entry which is preliminary data.</text>
</comment>
<dbReference type="InterPro" id="IPR038766">
    <property type="entry name" value="Membrane_comp_ABC_pdt"/>
</dbReference>
<keyword evidence="5 6" id="KW-0472">Membrane</keyword>
<proteinExistence type="predicted"/>
<feature type="transmembrane region" description="Helical" evidence="6">
    <location>
        <begin position="684"/>
        <end position="706"/>
    </location>
</feature>
<comment type="subcellular location">
    <subcellularLocation>
        <location evidence="1">Cell membrane</location>
        <topology evidence="1">Multi-pass membrane protein</topology>
    </subcellularLocation>
</comment>
<dbReference type="AlphaFoldDB" id="A0AAV3W4G5"/>
<evidence type="ECO:0000256" key="2">
    <source>
        <dbReference type="ARBA" id="ARBA00022475"/>
    </source>
</evidence>
<evidence type="ECO:0000256" key="3">
    <source>
        <dbReference type="ARBA" id="ARBA00022692"/>
    </source>
</evidence>
<evidence type="ECO:0000256" key="5">
    <source>
        <dbReference type="ARBA" id="ARBA00023136"/>
    </source>
</evidence>
<dbReference type="PANTHER" id="PTHR30287">
    <property type="entry name" value="MEMBRANE COMPONENT OF PREDICTED ABC SUPERFAMILY METABOLITE UPTAKE TRANSPORTER"/>
    <property type="match status" value="1"/>
</dbReference>
<dbReference type="EMBL" id="BJLA01000017">
    <property type="protein sequence ID" value="GEA32984.1"/>
    <property type="molecule type" value="Genomic_DNA"/>
</dbReference>
<keyword evidence="3 6" id="KW-0812">Transmembrane</keyword>
<sequence>MLFRKMLRDLNHNKMQFFSIFIMSMLAMYLYTGFASEVSGIETARKNYHELCNLADGWLQGNNFSESDLKNVSQINGIKNAERRFLIDGTGVNETYLNVYFQEENTINKPYVIEGEEYNPNNKQCIWLAYRYAKENHLKVGDDYSFKADDREFTLKIAGLVWSSEYEYYKEDSDIEPNYAHTGYAFCSSKLLDNISYNQIVFTSNVENVYSLDDSIDKILSYTSFADRDSQNGISALNDEIEQHKVMSEVFPVAFMLISLLSIITTMTRLIDKQRTEIGTMKALGVKKRKIVIHYLSYSFFPSLLGVMFGTILGPLTITPLLFNMKYQIDSSNEYLLPKVMPEYPISFWFIGIIIVIVCTLSTYFSCKKILKINPSETLRPVPPKTAKKCIFEKLPFWSKFTFSLQYNLRDLSRNKVRTVMGLIGTIGCMSLLVCGFACKENFSTIPDWYFGKINNYQTQIRFNDKISLDEAKKIKNEVDGGMWMEEKIEIKSANNDTKYTSNLDAVDGTNFFQITDANQNLLSYKDGDVAISRNLAKKLGISVGDTINWHLSDSDKWVKSKITIINCIPMGQAVVMTRNTIESLGYKFKPSGVMTNKILSEYNSEHVAYVYGHDKLRSAADSAIEMSNMIVIIMVVLACILAIVVLYNMGLISYTERKKELATLKVMGFKTGQLRSLLLRQNLWLSVVGAIIGTPIGVWLLQILLDSQGDSFDITAKCSIGSFLISFAITCGVSAVVSLFFSGKVKGLDMVETLKGME</sequence>
<evidence type="ECO:0000313" key="9">
    <source>
        <dbReference type="Proteomes" id="UP000325212"/>
    </source>
</evidence>
<dbReference type="PANTHER" id="PTHR30287:SF2">
    <property type="entry name" value="BLL1001 PROTEIN"/>
    <property type="match status" value="1"/>
</dbReference>
<reference evidence="8 9" key="1">
    <citation type="submission" date="2019-06" db="EMBL/GenBank/DDBJ databases">
        <title>Draft genome sequence of Clostridium diolis DSM 15410.</title>
        <authorList>
            <person name="Kobayashi H."/>
            <person name="Tanizawa Y."/>
            <person name="Tohno M."/>
        </authorList>
    </citation>
    <scope>NUCLEOTIDE SEQUENCE [LARGE SCALE GENOMIC DNA]</scope>
    <source>
        <strain evidence="8 9">DSM 15410</strain>
    </source>
</reference>
<dbReference type="RefSeq" id="WP_039771688.1">
    <property type="nucleotide sequence ID" value="NZ_BJLA01000017.1"/>
</dbReference>
<name>A0AAV3W4G5_9CLOT</name>
<feature type="domain" description="ABC3 transporter permease C-terminal" evidence="7">
    <location>
        <begin position="633"/>
        <end position="745"/>
    </location>
</feature>
<feature type="transmembrane region" description="Helical" evidence="6">
    <location>
        <begin position="630"/>
        <end position="650"/>
    </location>
</feature>
<accession>A0AAV3W4G5</accession>
<evidence type="ECO:0000256" key="1">
    <source>
        <dbReference type="ARBA" id="ARBA00004651"/>
    </source>
</evidence>
<dbReference type="Proteomes" id="UP000325212">
    <property type="component" value="Unassembled WGS sequence"/>
</dbReference>
<evidence type="ECO:0000313" key="8">
    <source>
        <dbReference type="EMBL" id="GEA32984.1"/>
    </source>
</evidence>
<feature type="transmembrane region" description="Helical" evidence="6">
    <location>
        <begin position="250"/>
        <end position="271"/>
    </location>
</feature>
<dbReference type="GO" id="GO:0005886">
    <property type="term" value="C:plasma membrane"/>
    <property type="evidence" value="ECO:0007669"/>
    <property type="project" value="UniProtKB-SubCell"/>
</dbReference>
<feature type="transmembrane region" description="Helical" evidence="6">
    <location>
        <begin position="420"/>
        <end position="438"/>
    </location>
</feature>
<feature type="transmembrane region" description="Helical" evidence="6">
    <location>
        <begin position="346"/>
        <end position="365"/>
    </location>
</feature>
<gene>
    <name evidence="8" type="ORF">CDIOL_39070</name>
</gene>
<evidence type="ECO:0000259" key="7">
    <source>
        <dbReference type="Pfam" id="PF02687"/>
    </source>
</evidence>
<dbReference type="Pfam" id="PF02687">
    <property type="entry name" value="FtsX"/>
    <property type="match status" value="2"/>
</dbReference>
<dbReference type="Gene3D" id="3.40.430.10">
    <property type="entry name" value="Dihydrofolate Reductase, subunit A"/>
    <property type="match status" value="1"/>
</dbReference>
<keyword evidence="9" id="KW-1185">Reference proteome</keyword>
<keyword evidence="2" id="KW-1003">Cell membrane</keyword>
<dbReference type="InterPro" id="IPR003838">
    <property type="entry name" value="ABC3_permease_C"/>
</dbReference>
<dbReference type="SUPFAM" id="SSF53597">
    <property type="entry name" value="Dihydrofolate reductase-like"/>
    <property type="match status" value="1"/>
</dbReference>
<evidence type="ECO:0000256" key="4">
    <source>
        <dbReference type="ARBA" id="ARBA00022989"/>
    </source>
</evidence>
<evidence type="ECO:0000256" key="6">
    <source>
        <dbReference type="SAM" id="Phobius"/>
    </source>
</evidence>
<keyword evidence="4 6" id="KW-1133">Transmembrane helix</keyword>
<dbReference type="InterPro" id="IPR024072">
    <property type="entry name" value="DHFR-like_dom_sf"/>
</dbReference>
<feature type="transmembrane region" description="Helical" evidence="6">
    <location>
        <begin position="721"/>
        <end position="742"/>
    </location>
</feature>